<proteinExistence type="predicted"/>
<feature type="transmembrane region" description="Helical" evidence="1">
    <location>
        <begin position="45"/>
        <end position="64"/>
    </location>
</feature>
<protein>
    <recommendedName>
        <fullName evidence="4">LPXTG cell wall anchor domain-containing protein</fullName>
    </recommendedName>
</protein>
<reference evidence="2" key="1">
    <citation type="submission" date="2022-06" db="EMBL/GenBank/DDBJ databases">
        <title>Gramella sediminis sp. nov., isolated from deep-sea sediment of the Indian Ocean.</title>
        <authorList>
            <person name="Yang L."/>
        </authorList>
    </citation>
    <scope>NUCLEOTIDE SEQUENCE</scope>
    <source>
        <strain evidence="2">HMD3159</strain>
    </source>
</reference>
<evidence type="ECO:0008006" key="4">
    <source>
        <dbReference type="Google" id="ProtNLM"/>
    </source>
</evidence>
<evidence type="ECO:0000313" key="2">
    <source>
        <dbReference type="EMBL" id="MCM8567847.1"/>
    </source>
</evidence>
<dbReference type="EMBL" id="JAMSCK010000001">
    <property type="protein sequence ID" value="MCM8567847.1"/>
    <property type="molecule type" value="Genomic_DNA"/>
</dbReference>
<keyword evidence="1" id="KW-1133">Transmembrane helix</keyword>
<keyword evidence="1" id="KW-0472">Membrane</keyword>
<organism evidence="2 3">
    <name type="scientific">Gramella jeungdoensis</name>
    <dbReference type="NCBI Taxonomy" id="708091"/>
    <lineage>
        <taxon>Bacteria</taxon>
        <taxon>Pseudomonadati</taxon>
        <taxon>Bacteroidota</taxon>
        <taxon>Flavobacteriia</taxon>
        <taxon>Flavobacteriales</taxon>
        <taxon>Flavobacteriaceae</taxon>
        <taxon>Christiangramia</taxon>
    </lineage>
</organism>
<dbReference type="RefSeq" id="WP_252110262.1">
    <property type="nucleotide sequence ID" value="NZ_JAMSCK010000001.1"/>
</dbReference>
<feature type="transmembrane region" description="Helical" evidence="1">
    <location>
        <begin position="7"/>
        <end position="25"/>
    </location>
</feature>
<dbReference type="Proteomes" id="UP001155077">
    <property type="component" value="Unassembled WGS sequence"/>
</dbReference>
<keyword evidence="3" id="KW-1185">Reference proteome</keyword>
<name>A0ABT0YWM0_9FLAO</name>
<comment type="caution">
    <text evidence="2">The sequence shown here is derived from an EMBL/GenBank/DDBJ whole genome shotgun (WGS) entry which is preliminary data.</text>
</comment>
<evidence type="ECO:0000313" key="3">
    <source>
        <dbReference type="Proteomes" id="UP001155077"/>
    </source>
</evidence>
<accession>A0ABT0YWM0</accession>
<evidence type="ECO:0000256" key="1">
    <source>
        <dbReference type="SAM" id="Phobius"/>
    </source>
</evidence>
<keyword evidence="1" id="KW-0812">Transmembrane</keyword>
<gene>
    <name evidence="2" type="ORF">NE848_00520</name>
</gene>
<sequence>MNNVLKFVLLIIGIGLVGYGIYTLVTPEFSIDAGPLQVEAQGDNTQSYAMIVFGILSLVGGLAFNRRN</sequence>